<dbReference type="Proteomes" id="UP000320585">
    <property type="component" value="Chromosome"/>
</dbReference>
<dbReference type="PROSITE" id="PS50045">
    <property type="entry name" value="SIGMA54_INTERACT_4"/>
    <property type="match status" value="1"/>
</dbReference>
<evidence type="ECO:0000259" key="5">
    <source>
        <dbReference type="PROSITE" id="PS50045"/>
    </source>
</evidence>
<accession>A0A8D4UVD3</accession>
<keyword evidence="8" id="KW-1185">Reference proteome</keyword>
<dbReference type="CDD" id="cd00009">
    <property type="entry name" value="AAA"/>
    <property type="match status" value="1"/>
</dbReference>
<dbReference type="EC" id="3.4.21.53" evidence="3"/>
<dbReference type="PRINTS" id="PR00830">
    <property type="entry name" value="ENDOLAPTASE"/>
</dbReference>
<dbReference type="Pfam" id="PF05362">
    <property type="entry name" value="Lon_C"/>
    <property type="match status" value="1"/>
</dbReference>
<dbReference type="PANTHER" id="PTHR10046">
    <property type="entry name" value="ATP DEPENDENT LON PROTEASE FAMILY MEMBER"/>
    <property type="match status" value="1"/>
</dbReference>
<dbReference type="GO" id="GO:0005524">
    <property type="term" value="F:ATP binding"/>
    <property type="evidence" value="ECO:0007669"/>
    <property type="project" value="InterPro"/>
</dbReference>
<evidence type="ECO:0000256" key="1">
    <source>
        <dbReference type="ARBA" id="ARBA00022670"/>
    </source>
</evidence>
<keyword evidence="2 3" id="KW-0720">Serine protease</keyword>
<sequence>MRLKEWGDTKMEDVKDLLGRLLNRVDGSGISDEDLNRQINAIYSIYASAVGSEQIIVQASRFNALKYIHDENPRIRLIGMERLILESREYTHQPADDEIPAILDKLEDKLAEMLARQAVEKQLEEKIADRLDERHQEYVNEIRQEIIEEEMGEGESPANRKKMEKLEAMDKVKLTSTVMQVVRPQSLSEIVGQDRAVKALASRIASPYPQHLILYGPPGVGKTTAARLVLDEAKKLPFTAFGENAPFVECDGTTLRWDSRDMTNPLIGSVHDPIYQGAQRDLADEGIPEPKPGLVTDAHGGVLFIDEIGELDPMMLNKLLKVLEDKRVHFESAYYDEDAPGIPEYIRKLFKEGAPADFILIGATTRDPSEINPAIRSRCAEVFFDPLQPEHVIEIVNHAAEKLKVHLDDGVARLISEYTMEGRKAVSLLADAYGLAVYEKGSADAPVITLDLMKKTAMASRLSPWYDKVASDVPKVGHIYGLGVAGYWGSTVEIEATAFPAREEGKGTIHFNETAGSMAKDSVATAASVVRELTDKVLSDYDLHVNIVGGGNIDGPSAGSAITAAIISAVEKIPLRQDYAVTGEISLSGEVKPVGGVYEKAFGARQAGMKGILIPEGNRSDIEEGHLGLTVTPVKNIREVLDKMLVRTPKTAGEEPLPV</sequence>
<keyword evidence="1 3" id="KW-0645">Protease</keyword>
<gene>
    <name evidence="7" type="ORF">Dia5BBH33_16430</name>
</gene>
<feature type="active site" evidence="3">
    <location>
        <position position="557"/>
    </location>
</feature>
<dbReference type="InterPro" id="IPR014252">
    <property type="entry name" value="Spore_LonC"/>
</dbReference>
<comment type="catalytic activity">
    <reaction evidence="3">
        <text>Hydrolysis of proteins in presence of ATP.</text>
        <dbReference type="EC" id="3.4.21.53"/>
    </reaction>
</comment>
<dbReference type="InterPro" id="IPR027417">
    <property type="entry name" value="P-loop_NTPase"/>
</dbReference>
<dbReference type="AlphaFoldDB" id="A0A8D4UVD3"/>
<evidence type="ECO:0000256" key="2">
    <source>
        <dbReference type="ARBA" id="ARBA00022825"/>
    </source>
</evidence>
<dbReference type="GO" id="GO:0004176">
    <property type="term" value="F:ATP-dependent peptidase activity"/>
    <property type="evidence" value="ECO:0007669"/>
    <property type="project" value="UniProtKB-UniRule"/>
</dbReference>
<name>A0A8D4UVD3_9FIRM</name>
<dbReference type="InterPro" id="IPR003593">
    <property type="entry name" value="AAA+_ATPase"/>
</dbReference>
<keyword evidence="3" id="KW-0378">Hydrolase</keyword>
<dbReference type="RefSeq" id="WP_231939281.1">
    <property type="nucleotide sequence ID" value="NZ_AP019697.1"/>
</dbReference>
<dbReference type="GeneID" id="92716863"/>
<dbReference type="PROSITE" id="PS51786">
    <property type="entry name" value="LON_PROTEOLYTIC"/>
    <property type="match status" value="1"/>
</dbReference>
<dbReference type="Pfam" id="PF00004">
    <property type="entry name" value="AAA"/>
    <property type="match status" value="1"/>
</dbReference>
<evidence type="ECO:0000259" key="6">
    <source>
        <dbReference type="PROSITE" id="PS51786"/>
    </source>
</evidence>
<dbReference type="InterPro" id="IPR003959">
    <property type="entry name" value="ATPase_AAA_core"/>
</dbReference>
<keyword evidence="4" id="KW-0175">Coiled coil</keyword>
<dbReference type="GO" id="GO:0016887">
    <property type="term" value="F:ATP hydrolysis activity"/>
    <property type="evidence" value="ECO:0007669"/>
    <property type="project" value="InterPro"/>
</dbReference>
<dbReference type="InterPro" id="IPR020568">
    <property type="entry name" value="Ribosomal_Su5_D2-typ_SF"/>
</dbReference>
<dbReference type="GO" id="GO:0004252">
    <property type="term" value="F:serine-type endopeptidase activity"/>
    <property type="evidence" value="ECO:0007669"/>
    <property type="project" value="UniProtKB-UniRule"/>
</dbReference>
<evidence type="ECO:0000313" key="8">
    <source>
        <dbReference type="Proteomes" id="UP000320585"/>
    </source>
</evidence>
<comment type="similarity">
    <text evidence="3">Belongs to the peptidase S16 family.</text>
</comment>
<proteinExistence type="inferred from homology"/>
<reference evidence="8" key="1">
    <citation type="submission" date="2019-05" db="EMBL/GenBank/DDBJ databases">
        <title>Complete genome sequencing of Dialister sp. strain 5BBH33.</title>
        <authorList>
            <person name="Sakamoto M."/>
            <person name="Murakami T."/>
            <person name="Mori H."/>
        </authorList>
    </citation>
    <scope>NUCLEOTIDE SEQUENCE [LARGE SCALE GENOMIC DNA]</scope>
    <source>
        <strain evidence="8">5BBH33</strain>
    </source>
</reference>
<dbReference type="Gene3D" id="3.40.50.300">
    <property type="entry name" value="P-loop containing nucleotide triphosphate hydrolases"/>
    <property type="match status" value="2"/>
</dbReference>
<dbReference type="InterPro" id="IPR014721">
    <property type="entry name" value="Ribsml_uS5_D2-typ_fold_subgr"/>
</dbReference>
<dbReference type="InterPro" id="IPR002078">
    <property type="entry name" value="Sigma_54_int"/>
</dbReference>
<dbReference type="InterPro" id="IPR008269">
    <property type="entry name" value="Lon_proteolytic"/>
</dbReference>
<dbReference type="GO" id="GO:0030163">
    <property type="term" value="P:protein catabolic process"/>
    <property type="evidence" value="ECO:0007669"/>
    <property type="project" value="InterPro"/>
</dbReference>
<feature type="domain" description="Sigma-54 factor interaction" evidence="5">
    <location>
        <begin position="195"/>
        <end position="367"/>
    </location>
</feature>
<organism evidence="7 8">
    <name type="scientific">Dialister hominis</name>
    <dbReference type="NCBI Taxonomy" id="2582419"/>
    <lineage>
        <taxon>Bacteria</taxon>
        <taxon>Bacillati</taxon>
        <taxon>Bacillota</taxon>
        <taxon>Negativicutes</taxon>
        <taxon>Veillonellales</taxon>
        <taxon>Veillonellaceae</taxon>
        <taxon>Dialister</taxon>
    </lineage>
</organism>
<evidence type="ECO:0000256" key="3">
    <source>
        <dbReference type="PROSITE-ProRule" id="PRU01122"/>
    </source>
</evidence>
<protein>
    <recommendedName>
        <fullName evidence="3">endopeptidase La</fullName>
        <ecNumber evidence="3">3.4.21.53</ecNumber>
    </recommendedName>
</protein>
<dbReference type="KEGG" id="dho:Dia5BBH33_16430"/>
<dbReference type="Gene3D" id="3.30.230.10">
    <property type="match status" value="1"/>
</dbReference>
<dbReference type="SUPFAM" id="SSF54211">
    <property type="entry name" value="Ribosomal protein S5 domain 2-like"/>
    <property type="match status" value="1"/>
</dbReference>
<dbReference type="InterPro" id="IPR027065">
    <property type="entry name" value="Lon_Prtase"/>
</dbReference>
<dbReference type="GO" id="GO:0006508">
    <property type="term" value="P:proteolysis"/>
    <property type="evidence" value="ECO:0007669"/>
    <property type="project" value="UniProtKB-KW"/>
</dbReference>
<dbReference type="GO" id="GO:0006355">
    <property type="term" value="P:regulation of DNA-templated transcription"/>
    <property type="evidence" value="ECO:0007669"/>
    <property type="project" value="InterPro"/>
</dbReference>
<evidence type="ECO:0000313" key="7">
    <source>
        <dbReference type="EMBL" id="BBK25708.1"/>
    </source>
</evidence>
<feature type="domain" description="Lon proteolytic" evidence="6">
    <location>
        <begin position="473"/>
        <end position="647"/>
    </location>
</feature>
<feature type="active site" evidence="3">
    <location>
        <position position="600"/>
    </location>
</feature>
<evidence type="ECO:0000256" key="4">
    <source>
        <dbReference type="SAM" id="Coils"/>
    </source>
</evidence>
<dbReference type="SMART" id="SM00382">
    <property type="entry name" value="AAA"/>
    <property type="match status" value="1"/>
</dbReference>
<feature type="coiled-coil region" evidence="4">
    <location>
        <begin position="103"/>
        <end position="148"/>
    </location>
</feature>
<dbReference type="NCBIfam" id="TIGR02903">
    <property type="entry name" value="spore_lon_C"/>
    <property type="match status" value="1"/>
</dbReference>
<dbReference type="EMBL" id="AP019697">
    <property type="protein sequence ID" value="BBK25708.1"/>
    <property type="molecule type" value="Genomic_DNA"/>
</dbReference>
<dbReference type="SUPFAM" id="SSF52540">
    <property type="entry name" value="P-loop containing nucleoside triphosphate hydrolases"/>
    <property type="match status" value="1"/>
</dbReference>